<proteinExistence type="predicted"/>
<organism evidence="2 3">
    <name type="scientific">Takifugu flavidus</name>
    <name type="common">sansaifugu</name>
    <dbReference type="NCBI Taxonomy" id="433684"/>
    <lineage>
        <taxon>Eukaryota</taxon>
        <taxon>Metazoa</taxon>
        <taxon>Chordata</taxon>
        <taxon>Craniata</taxon>
        <taxon>Vertebrata</taxon>
        <taxon>Euteleostomi</taxon>
        <taxon>Actinopterygii</taxon>
        <taxon>Neopterygii</taxon>
        <taxon>Teleostei</taxon>
        <taxon>Neoteleostei</taxon>
        <taxon>Acanthomorphata</taxon>
        <taxon>Eupercaria</taxon>
        <taxon>Tetraodontiformes</taxon>
        <taxon>Tetradontoidea</taxon>
        <taxon>Tetraodontidae</taxon>
        <taxon>Takifugu</taxon>
    </lineage>
</organism>
<protein>
    <submittedName>
        <fullName evidence="2">Uncharacterized protein</fullName>
    </submittedName>
</protein>
<dbReference type="AlphaFoldDB" id="A0A5C6PSX2"/>
<comment type="caution">
    <text evidence="2">The sequence shown here is derived from an EMBL/GenBank/DDBJ whole genome shotgun (WGS) entry which is preliminary data.</text>
</comment>
<sequence>MQFGCVNCTGPLCMSSYFCCASRSADGLMVLRHLLTSPILCAPFFPAHLQRCGTRNIRRGSYLIYNSSLFFVLMIFGGLNGFSLLSFCCILSALKRDKTIMSSTSPPLACICFLL</sequence>
<dbReference type="Proteomes" id="UP000324091">
    <property type="component" value="Chromosome 1"/>
</dbReference>
<keyword evidence="1" id="KW-1133">Transmembrane helix</keyword>
<evidence type="ECO:0000313" key="3">
    <source>
        <dbReference type="Proteomes" id="UP000324091"/>
    </source>
</evidence>
<name>A0A5C6PSX2_9TELE</name>
<keyword evidence="1" id="KW-0472">Membrane</keyword>
<reference evidence="2 3" key="1">
    <citation type="submission" date="2019-04" db="EMBL/GenBank/DDBJ databases">
        <title>Chromosome genome assembly for Takifugu flavidus.</title>
        <authorList>
            <person name="Xiao S."/>
        </authorList>
    </citation>
    <scope>NUCLEOTIDE SEQUENCE [LARGE SCALE GENOMIC DNA]</scope>
    <source>
        <strain evidence="2">HTHZ2018</strain>
        <tissue evidence="2">Muscle</tissue>
    </source>
</reference>
<feature type="transmembrane region" description="Helical" evidence="1">
    <location>
        <begin position="69"/>
        <end position="94"/>
    </location>
</feature>
<dbReference type="EMBL" id="RHFK02000001">
    <property type="protein sequence ID" value="TWW81878.1"/>
    <property type="molecule type" value="Genomic_DNA"/>
</dbReference>
<gene>
    <name evidence="2" type="ORF">D4764_01G0016930</name>
</gene>
<keyword evidence="1" id="KW-0812">Transmembrane</keyword>
<accession>A0A5C6PSX2</accession>
<keyword evidence="3" id="KW-1185">Reference proteome</keyword>
<evidence type="ECO:0000313" key="2">
    <source>
        <dbReference type="EMBL" id="TWW81878.1"/>
    </source>
</evidence>
<evidence type="ECO:0000256" key="1">
    <source>
        <dbReference type="SAM" id="Phobius"/>
    </source>
</evidence>